<evidence type="ECO:0000313" key="1">
    <source>
        <dbReference type="EMBL" id="KAF2449212.1"/>
    </source>
</evidence>
<dbReference type="AlphaFoldDB" id="A0A9P4UHF4"/>
<name>A0A9P4UHF4_9PLEO</name>
<protein>
    <submittedName>
        <fullName evidence="1">Uncharacterized protein</fullName>
    </submittedName>
</protein>
<evidence type="ECO:0000313" key="2">
    <source>
        <dbReference type="Proteomes" id="UP000799764"/>
    </source>
</evidence>
<dbReference type="EMBL" id="MU001494">
    <property type="protein sequence ID" value="KAF2449212.1"/>
    <property type="molecule type" value="Genomic_DNA"/>
</dbReference>
<sequence>MSSKVTRGATNKCGISSSVVLVSLLTRTLGLFNTTHLQLDLIIMRRRALAQNTCQFGYRREKSQPFTSRVPLFASTGTELKVRGRLAER</sequence>
<organism evidence="1 2">
    <name type="scientific">Karstenula rhodostoma CBS 690.94</name>
    <dbReference type="NCBI Taxonomy" id="1392251"/>
    <lineage>
        <taxon>Eukaryota</taxon>
        <taxon>Fungi</taxon>
        <taxon>Dikarya</taxon>
        <taxon>Ascomycota</taxon>
        <taxon>Pezizomycotina</taxon>
        <taxon>Dothideomycetes</taxon>
        <taxon>Pleosporomycetidae</taxon>
        <taxon>Pleosporales</taxon>
        <taxon>Massarineae</taxon>
        <taxon>Didymosphaeriaceae</taxon>
        <taxon>Karstenula</taxon>
    </lineage>
</organism>
<comment type="caution">
    <text evidence="1">The sequence shown here is derived from an EMBL/GenBank/DDBJ whole genome shotgun (WGS) entry which is preliminary data.</text>
</comment>
<proteinExistence type="predicted"/>
<reference evidence="1" key="1">
    <citation type="journal article" date="2020" name="Stud. Mycol.">
        <title>101 Dothideomycetes genomes: a test case for predicting lifestyles and emergence of pathogens.</title>
        <authorList>
            <person name="Haridas S."/>
            <person name="Albert R."/>
            <person name="Binder M."/>
            <person name="Bloem J."/>
            <person name="Labutti K."/>
            <person name="Salamov A."/>
            <person name="Andreopoulos B."/>
            <person name="Baker S."/>
            <person name="Barry K."/>
            <person name="Bills G."/>
            <person name="Bluhm B."/>
            <person name="Cannon C."/>
            <person name="Castanera R."/>
            <person name="Culley D."/>
            <person name="Daum C."/>
            <person name="Ezra D."/>
            <person name="Gonzalez J."/>
            <person name="Henrissat B."/>
            <person name="Kuo A."/>
            <person name="Liang C."/>
            <person name="Lipzen A."/>
            <person name="Lutzoni F."/>
            <person name="Magnuson J."/>
            <person name="Mondo S."/>
            <person name="Nolan M."/>
            <person name="Ohm R."/>
            <person name="Pangilinan J."/>
            <person name="Park H.-J."/>
            <person name="Ramirez L."/>
            <person name="Alfaro M."/>
            <person name="Sun H."/>
            <person name="Tritt A."/>
            <person name="Yoshinaga Y."/>
            <person name="Zwiers L.-H."/>
            <person name="Turgeon B."/>
            <person name="Goodwin S."/>
            <person name="Spatafora J."/>
            <person name="Crous P."/>
            <person name="Grigoriev I."/>
        </authorList>
    </citation>
    <scope>NUCLEOTIDE SEQUENCE</scope>
    <source>
        <strain evidence="1">CBS 690.94</strain>
    </source>
</reference>
<accession>A0A9P4UHF4</accession>
<keyword evidence="2" id="KW-1185">Reference proteome</keyword>
<gene>
    <name evidence="1" type="ORF">P171DRAFT_427454</name>
</gene>
<dbReference type="Proteomes" id="UP000799764">
    <property type="component" value="Unassembled WGS sequence"/>
</dbReference>